<keyword evidence="8" id="KW-0547">Nucleotide-binding</keyword>
<keyword evidence="15" id="KW-1185">Reference proteome</keyword>
<evidence type="ECO:0000256" key="4">
    <source>
        <dbReference type="ARBA" id="ARBA00007837"/>
    </source>
</evidence>
<dbReference type="EMBL" id="CP042905">
    <property type="protein sequence ID" value="QEE16177.2"/>
    <property type="molecule type" value="Genomic_DNA"/>
</dbReference>
<reference evidence="14 15" key="2">
    <citation type="journal article" date="2024" name="Int. J. Syst. Evol. Microbiol.">
        <title>Promethearchaeum syntrophicum gen. nov., sp. nov., an anaerobic, obligately syntrophic archaeon, the first isolate of the lineage 'Asgard' archaea, and proposal of the new archaeal phylum Promethearchaeota phyl. nov. and kingdom Promethearchaeati regn. nov.</title>
        <authorList>
            <person name="Imachi H."/>
            <person name="Nobu M.K."/>
            <person name="Kato S."/>
            <person name="Takaki Y."/>
            <person name="Miyazaki M."/>
            <person name="Miyata M."/>
            <person name="Ogawara M."/>
            <person name="Saito Y."/>
            <person name="Sakai S."/>
            <person name="Tahara Y.O."/>
            <person name="Takano Y."/>
            <person name="Tasumi E."/>
            <person name="Uematsu K."/>
            <person name="Yoshimura T."/>
            <person name="Itoh T."/>
            <person name="Ohkuma M."/>
            <person name="Takai K."/>
        </authorList>
    </citation>
    <scope>NUCLEOTIDE SEQUENCE [LARGE SCALE GENOMIC DNA]</scope>
    <source>
        <strain evidence="14 15">MK-D1</strain>
    </source>
</reference>
<evidence type="ECO:0000313" key="15">
    <source>
        <dbReference type="Proteomes" id="UP000321408"/>
    </source>
</evidence>
<dbReference type="PANTHER" id="PTHR43030:SF1">
    <property type="entry name" value="PHOSPHOENOLPYRUVATE SYNTHASE"/>
    <property type="match status" value="1"/>
</dbReference>
<comment type="function">
    <text evidence="2">Catalyzes the phosphorylation of pyruvate to phosphoenolpyruvate.</text>
</comment>
<evidence type="ECO:0000313" key="14">
    <source>
        <dbReference type="EMBL" id="QEE16177.2"/>
    </source>
</evidence>
<comment type="cofactor">
    <cofactor evidence="1">
        <name>Mg(2+)</name>
        <dbReference type="ChEBI" id="CHEBI:18420"/>
    </cofactor>
</comment>
<evidence type="ECO:0000256" key="5">
    <source>
        <dbReference type="ARBA" id="ARBA00011996"/>
    </source>
</evidence>
<evidence type="ECO:0000256" key="10">
    <source>
        <dbReference type="ARBA" id="ARBA00022840"/>
    </source>
</evidence>
<evidence type="ECO:0000256" key="1">
    <source>
        <dbReference type="ARBA" id="ARBA00001946"/>
    </source>
</evidence>
<dbReference type="OrthoDB" id="74701at2157"/>
<dbReference type="GO" id="GO:0005524">
    <property type="term" value="F:ATP binding"/>
    <property type="evidence" value="ECO:0007669"/>
    <property type="project" value="UniProtKB-KW"/>
</dbReference>
<evidence type="ECO:0000256" key="7">
    <source>
        <dbReference type="ARBA" id="ARBA00022723"/>
    </source>
</evidence>
<dbReference type="InterPro" id="IPR002192">
    <property type="entry name" value="PPDK_AMP/ATP-bd"/>
</dbReference>
<keyword evidence="6" id="KW-0808">Transferase</keyword>
<sequence>MSKPNLDFSSGMKNLDSVLQGILPGDNVVLQVDELEDYIPFVHKFVRNANKEDKPLVYFRFAQHEFLIPSDVHATIIELRPEKGFEKFLSQIIKTIEDFGLGACYVFDCLSDLIVDWYSDVMVGNFFMLTCPYLYKFDTVAYFALFRHKHELKVIKDIQDTAQVVMDIYRNEGSLYVHPLKVFERYSSTLYMLYKWESQDGVDKFITVKNSSTIAQTLSSMQHWINIGKKRHDVWNLTFDSAKETVEGILLGEISPIRGENLKNHLIKMAVVRDDLLFILAIKYFDLEDILEIGQRMIGSEMIGGKSVGMLLAQAILRKSDPYWEKRLEVQDSFYVGAEVYYTYLVKNNCWWLRRKASDPSTFMEGIEETRRKILSGTFPDYIIIQFKRMLDYYGQSPIIVRSSSLQEDAYGNSFSGKYESIFLGNQGTPEERLANFIKAVQRVYASTCGDDALTYRKSRGLLESDEQMALLVQRVSGSIYRDNFFPQAAGTGFSFNPYVWDKKIDPKAGFLRLVFGLGTRAVGRTDDDFTRLVTLKSVNLRAEHGIDEIRQFSQKYVDVLDLKENKYVTHQFKNVIDDIDGFKLDLYASRDDEIEQRMKDHNREVIPTWILTFDKLLNNTTFAEDMSKILDTLQDAYQIPVDIEYTVNFFEDDYTINLLQCRPWQIKYEIQEVEDPGKIKKELTVFKSKGPIIGTSVATSITRLIYVVPGVYGSLTMRDRHAVARLVGQINHHDSSTKKNILLIGPGRWGTSSPSLGIPTTFAEINNVNIIGEIAEMHEGLVPDISLGSHFFNNLVELDMVYFALNPDKEEDYLDREFFQKSPNQLKHLVPNSDQMEEVIKVIDFQHEDELLINLNSLSQQAICYLKNKTND</sequence>
<dbReference type="EC" id="2.7.9.2" evidence="5"/>
<protein>
    <recommendedName>
        <fullName evidence="5">pyruvate, water dikinase</fullName>
        <ecNumber evidence="5">2.7.9.2</ecNumber>
    </recommendedName>
    <alternativeName>
        <fullName evidence="12">Pyruvate, water dikinase</fullName>
    </alternativeName>
</protein>
<dbReference type="InterPro" id="IPR013815">
    <property type="entry name" value="ATP_grasp_subdomain_1"/>
</dbReference>
<dbReference type="Pfam" id="PF01326">
    <property type="entry name" value="PPDK_N"/>
    <property type="match status" value="1"/>
</dbReference>
<dbReference type="GO" id="GO:0008986">
    <property type="term" value="F:pyruvate, water dikinase activity"/>
    <property type="evidence" value="ECO:0007669"/>
    <property type="project" value="UniProtKB-EC"/>
</dbReference>
<dbReference type="PANTHER" id="PTHR43030">
    <property type="entry name" value="PHOSPHOENOLPYRUVATE SYNTHASE"/>
    <property type="match status" value="1"/>
</dbReference>
<dbReference type="SUPFAM" id="SSF56059">
    <property type="entry name" value="Glutathione synthetase ATP-binding domain-like"/>
    <property type="match status" value="1"/>
</dbReference>
<gene>
    <name evidence="14" type="ORF">DSAG12_02006</name>
</gene>
<comment type="pathway">
    <text evidence="3">Carbohydrate biosynthesis; gluconeogenesis.</text>
</comment>
<keyword evidence="7" id="KW-0479">Metal-binding</keyword>
<dbReference type="InterPro" id="IPR006319">
    <property type="entry name" value="PEP_synth"/>
</dbReference>
<dbReference type="Gene3D" id="3.30.1490.20">
    <property type="entry name" value="ATP-grasp fold, A domain"/>
    <property type="match status" value="1"/>
</dbReference>
<name>A0A5B9DBF4_9ARCH</name>
<keyword evidence="9" id="KW-0418">Kinase</keyword>
<proteinExistence type="inferred from homology"/>
<comment type="similarity">
    <text evidence="4">Belongs to the PEP-utilizing enzyme family.</text>
</comment>
<dbReference type="AlphaFoldDB" id="A0A5B9DBF4"/>
<evidence type="ECO:0000256" key="11">
    <source>
        <dbReference type="ARBA" id="ARBA00022842"/>
    </source>
</evidence>
<evidence type="ECO:0000256" key="3">
    <source>
        <dbReference type="ARBA" id="ARBA00004742"/>
    </source>
</evidence>
<keyword evidence="10" id="KW-0067">ATP-binding</keyword>
<keyword evidence="11" id="KW-0460">Magnesium</keyword>
<evidence type="ECO:0000256" key="12">
    <source>
        <dbReference type="ARBA" id="ARBA00033470"/>
    </source>
</evidence>
<evidence type="ECO:0000256" key="9">
    <source>
        <dbReference type="ARBA" id="ARBA00022777"/>
    </source>
</evidence>
<evidence type="ECO:0000256" key="13">
    <source>
        <dbReference type="ARBA" id="ARBA00047700"/>
    </source>
</evidence>
<reference evidence="14 15" key="1">
    <citation type="journal article" date="2020" name="Nature">
        <title>Isolation of an archaeon at the prokaryote-eukaryote interface.</title>
        <authorList>
            <person name="Imachi H."/>
            <person name="Nobu M.K."/>
            <person name="Nakahara N."/>
            <person name="Morono Y."/>
            <person name="Ogawara M."/>
            <person name="Takaki Y."/>
            <person name="Takano Y."/>
            <person name="Uematsu K."/>
            <person name="Ikuta T."/>
            <person name="Ito M."/>
            <person name="Matsui Y."/>
            <person name="Miyazaki M."/>
            <person name="Murata K."/>
            <person name="Saito Y."/>
            <person name="Sakai S."/>
            <person name="Song C."/>
            <person name="Tasumi E."/>
            <person name="Yamanaka Y."/>
            <person name="Yamaguchi T."/>
            <person name="Kamagata Y."/>
            <person name="Tamaki H."/>
            <person name="Takai K."/>
        </authorList>
    </citation>
    <scope>NUCLEOTIDE SEQUENCE [LARGE SCALE GENOMIC DNA]</scope>
    <source>
        <strain evidence="14 15">MK-D1</strain>
    </source>
</reference>
<evidence type="ECO:0000256" key="2">
    <source>
        <dbReference type="ARBA" id="ARBA00002988"/>
    </source>
</evidence>
<dbReference type="KEGG" id="psyt:DSAG12_02006"/>
<evidence type="ECO:0000256" key="8">
    <source>
        <dbReference type="ARBA" id="ARBA00022741"/>
    </source>
</evidence>
<accession>A0A5B9DBF4</accession>
<dbReference type="Proteomes" id="UP000321408">
    <property type="component" value="Chromosome"/>
</dbReference>
<dbReference type="GO" id="GO:0046872">
    <property type="term" value="F:metal ion binding"/>
    <property type="evidence" value="ECO:0007669"/>
    <property type="project" value="UniProtKB-KW"/>
</dbReference>
<comment type="catalytic activity">
    <reaction evidence="13">
        <text>pyruvate + ATP + H2O = phosphoenolpyruvate + AMP + phosphate + 2 H(+)</text>
        <dbReference type="Rhea" id="RHEA:11364"/>
        <dbReference type="ChEBI" id="CHEBI:15361"/>
        <dbReference type="ChEBI" id="CHEBI:15377"/>
        <dbReference type="ChEBI" id="CHEBI:15378"/>
        <dbReference type="ChEBI" id="CHEBI:30616"/>
        <dbReference type="ChEBI" id="CHEBI:43474"/>
        <dbReference type="ChEBI" id="CHEBI:58702"/>
        <dbReference type="ChEBI" id="CHEBI:456215"/>
        <dbReference type="EC" id="2.7.9.2"/>
    </reaction>
</comment>
<organism evidence="14 15">
    <name type="scientific">Promethearchaeum syntrophicum</name>
    <dbReference type="NCBI Taxonomy" id="2594042"/>
    <lineage>
        <taxon>Archaea</taxon>
        <taxon>Promethearchaeati</taxon>
        <taxon>Promethearchaeota</taxon>
        <taxon>Promethearchaeia</taxon>
        <taxon>Promethearchaeales</taxon>
        <taxon>Promethearchaeaceae</taxon>
        <taxon>Promethearchaeum</taxon>
    </lineage>
</organism>
<evidence type="ECO:0000256" key="6">
    <source>
        <dbReference type="ARBA" id="ARBA00022679"/>
    </source>
</evidence>